<dbReference type="EMBL" id="DUZY01000001">
    <property type="protein sequence ID" value="DAD21011.1"/>
    <property type="molecule type" value="Genomic_DNA"/>
</dbReference>
<protein>
    <submittedName>
        <fullName evidence="2">Uncharacterized protein</fullName>
    </submittedName>
</protein>
<comment type="caution">
    <text evidence="2">The sequence shown here is derived from an EMBL/GenBank/DDBJ whole genome shotgun (WGS) entry which is preliminary data.</text>
</comment>
<dbReference type="AlphaFoldDB" id="A0A822XP79"/>
<dbReference type="Proteomes" id="UP000607653">
    <property type="component" value="Unassembled WGS sequence"/>
</dbReference>
<proteinExistence type="predicted"/>
<reference evidence="2 3" key="1">
    <citation type="journal article" date="2020" name="Mol. Biol. Evol.">
        <title>Distinct Expression and Methylation Patterns for Genes with Different Fates following a Single Whole-Genome Duplication in Flowering Plants.</title>
        <authorList>
            <person name="Shi T."/>
            <person name="Rahmani R.S."/>
            <person name="Gugger P.F."/>
            <person name="Wang M."/>
            <person name="Li H."/>
            <person name="Zhang Y."/>
            <person name="Li Z."/>
            <person name="Wang Q."/>
            <person name="Van de Peer Y."/>
            <person name="Marchal K."/>
            <person name="Chen J."/>
        </authorList>
    </citation>
    <scope>NUCLEOTIDE SEQUENCE [LARGE SCALE GENOMIC DNA]</scope>
    <source>
        <tissue evidence="2">Leaf</tissue>
    </source>
</reference>
<evidence type="ECO:0000256" key="1">
    <source>
        <dbReference type="SAM" id="MobiDB-lite"/>
    </source>
</evidence>
<sequence length="50" mass="5920">MNGDLRGIEGERRSSRENGRVRRSSRENGRMEERRPSSFWRAVSVLPWLC</sequence>
<gene>
    <name evidence="2" type="ORF">HUJ06_022474</name>
</gene>
<name>A0A822XP79_NELNU</name>
<accession>A0A822XP79</accession>
<keyword evidence="3" id="KW-1185">Reference proteome</keyword>
<feature type="region of interest" description="Disordered" evidence="1">
    <location>
        <begin position="1"/>
        <end position="35"/>
    </location>
</feature>
<evidence type="ECO:0000313" key="2">
    <source>
        <dbReference type="EMBL" id="DAD21011.1"/>
    </source>
</evidence>
<organism evidence="2 3">
    <name type="scientific">Nelumbo nucifera</name>
    <name type="common">Sacred lotus</name>
    <dbReference type="NCBI Taxonomy" id="4432"/>
    <lineage>
        <taxon>Eukaryota</taxon>
        <taxon>Viridiplantae</taxon>
        <taxon>Streptophyta</taxon>
        <taxon>Embryophyta</taxon>
        <taxon>Tracheophyta</taxon>
        <taxon>Spermatophyta</taxon>
        <taxon>Magnoliopsida</taxon>
        <taxon>Proteales</taxon>
        <taxon>Nelumbonaceae</taxon>
        <taxon>Nelumbo</taxon>
    </lineage>
</organism>
<evidence type="ECO:0000313" key="3">
    <source>
        <dbReference type="Proteomes" id="UP000607653"/>
    </source>
</evidence>